<keyword evidence="2" id="KW-0812">Transmembrane</keyword>
<dbReference type="RefSeq" id="WP_087105274.1">
    <property type="nucleotide sequence ID" value="NZ_FWFG01000119.1"/>
</dbReference>
<reference evidence="3 4" key="1">
    <citation type="submission" date="2017-02" db="EMBL/GenBank/DDBJ databases">
        <authorList>
            <person name="Peterson S.W."/>
        </authorList>
    </citation>
    <scope>NUCLEOTIDE SEQUENCE [LARGE SCALE GENOMIC DNA]</scope>
    <source>
        <strain evidence="3 4">CIP104813</strain>
    </source>
</reference>
<feature type="compositionally biased region" description="Pro residues" evidence="1">
    <location>
        <begin position="100"/>
        <end position="114"/>
    </location>
</feature>
<protein>
    <submittedName>
        <fullName evidence="3">Fe-S oxidoreductase</fullName>
    </submittedName>
</protein>
<evidence type="ECO:0000313" key="3">
    <source>
        <dbReference type="EMBL" id="SLM95909.1"/>
    </source>
</evidence>
<keyword evidence="4" id="KW-1185">Reference proteome</keyword>
<proteinExistence type="predicted"/>
<feature type="compositionally biased region" description="Basic and acidic residues" evidence="1">
    <location>
        <begin position="197"/>
        <end position="206"/>
    </location>
</feature>
<accession>A0A1X6X9U3</accession>
<keyword evidence="2" id="KW-1133">Transmembrane helix</keyword>
<feature type="region of interest" description="Disordered" evidence="1">
    <location>
        <begin position="66"/>
        <end position="224"/>
    </location>
</feature>
<name>A0A1X6X9U3_9MICO</name>
<gene>
    <name evidence="3" type="ORF">FM110_13560</name>
</gene>
<keyword evidence="2" id="KW-0472">Membrane</keyword>
<feature type="region of interest" description="Disordered" evidence="1">
    <location>
        <begin position="353"/>
        <end position="372"/>
    </location>
</feature>
<feature type="compositionally biased region" description="Low complexity" evidence="1">
    <location>
        <begin position="79"/>
        <end position="95"/>
    </location>
</feature>
<feature type="region of interest" description="Disordered" evidence="1">
    <location>
        <begin position="407"/>
        <end position="453"/>
    </location>
</feature>
<dbReference type="OrthoDB" id="4485680at2"/>
<dbReference type="Proteomes" id="UP000195981">
    <property type="component" value="Unassembled WGS sequence"/>
</dbReference>
<evidence type="ECO:0000256" key="2">
    <source>
        <dbReference type="SAM" id="Phobius"/>
    </source>
</evidence>
<feature type="transmembrane region" description="Helical" evidence="2">
    <location>
        <begin position="378"/>
        <end position="402"/>
    </location>
</feature>
<evidence type="ECO:0000256" key="1">
    <source>
        <dbReference type="SAM" id="MobiDB-lite"/>
    </source>
</evidence>
<dbReference type="EMBL" id="FWFG01000119">
    <property type="protein sequence ID" value="SLM95909.1"/>
    <property type="molecule type" value="Genomic_DNA"/>
</dbReference>
<sequence>MPLPPEAVEALDDATAPERLAELAERFPQLQSLVVANAACPPETRERILASNPAAAEVYAAAQKDAGAGTDAGAGGGDAAPSAGEASAGPAPTGAEADEPPAPSWGTPPPPPADADPAPTDDASEGRAPDHAASDPAATGEDDAWSILAPVLGDRDEDTATDPMDPVADESTQAMAPLAPDDEPTRAIAAVGPDGSPRSEPDDEPTRAVAAVDDDATRIAPVEAAPRSTVGMAADADAPTEVFAPVDAPIAGSSASAVAPEPDTTPADVPPLPRVTGYLDSIPTAAADDEPVEAYGTIASPTGYGTTPSPAGYGTPAAAAPAAAAPMAASTGFPAAASPAGYSTAPSPAGYGTPAPAPGLAEMGTADTGSSHRGRGGLMIAIGCLVAAFLLALAVLGGGLLLSRDDTPQADPSASASESAAPEETSSGSESASPSTTSASTQALVKPAPADAQELTQIQSPSDNIVCTLENGTVGCTVIEYTPSGESCPAGQSYTIAVADGAPALDCGSPRPAGGTKLEYGSSAVQGDMACTSAKSGMTCWNQRTGHGFTLSKKQQTTF</sequence>
<evidence type="ECO:0000313" key="4">
    <source>
        <dbReference type="Proteomes" id="UP000195981"/>
    </source>
</evidence>
<dbReference type="AlphaFoldDB" id="A0A1X6X9U3"/>
<feature type="compositionally biased region" description="Low complexity" evidence="1">
    <location>
        <begin position="412"/>
        <end position="441"/>
    </location>
</feature>
<organism evidence="3 4">
    <name type="scientific">Brachybacterium nesterenkovii</name>
    <dbReference type="NCBI Taxonomy" id="47847"/>
    <lineage>
        <taxon>Bacteria</taxon>
        <taxon>Bacillati</taxon>
        <taxon>Actinomycetota</taxon>
        <taxon>Actinomycetes</taxon>
        <taxon>Micrococcales</taxon>
        <taxon>Dermabacteraceae</taxon>
        <taxon>Brachybacterium</taxon>
    </lineage>
</organism>
<feature type="compositionally biased region" description="Basic and acidic residues" evidence="1">
    <location>
        <begin position="124"/>
        <end position="133"/>
    </location>
</feature>
<feature type="region of interest" description="Disordered" evidence="1">
    <location>
        <begin position="254"/>
        <end position="273"/>
    </location>
</feature>